<dbReference type="Proteomes" id="UP001190925">
    <property type="component" value="Unassembled WGS sequence"/>
</dbReference>
<dbReference type="InterPro" id="IPR021416">
    <property type="entry name" value="DUF3048_N"/>
</dbReference>
<name>A0ABY0FHF9_9BACT</name>
<organism evidence="4 5">
    <name type="scientific">Candidatus Nanogingivalis gingivitcus</name>
    <dbReference type="NCBI Taxonomy" id="2171992"/>
    <lineage>
        <taxon>Bacteria</taxon>
        <taxon>Candidatus Saccharimonadota</taxon>
        <taxon>Candidatus Nanosyncoccalia</taxon>
        <taxon>Candidatus Nanogingivales</taxon>
        <taxon>Candidatus Nanogingivalaceae</taxon>
        <taxon>Candidatus Nanogingivalis</taxon>
    </lineage>
</organism>
<keyword evidence="1" id="KW-0812">Transmembrane</keyword>
<reference evidence="4 5" key="2">
    <citation type="journal article" date="2020" name="Cell Rep.">
        <title>Acquisition and Adaptation of Ultra-small Parasitic Reduced Genome Bacteria to Mammalian Hosts.</title>
        <authorList>
            <person name="McLean J.S."/>
            <person name="Bor B."/>
            <person name="Kerns K.A."/>
            <person name="Liu Q."/>
            <person name="To T.T."/>
            <person name="Solden L."/>
            <person name="Hendrickson E.L."/>
            <person name="Wrighton K."/>
            <person name="Shi W."/>
            <person name="He X."/>
        </authorList>
    </citation>
    <scope>NUCLEOTIDE SEQUENCE [LARGE SCALE GENOMIC DNA]</scope>
    <source>
        <strain evidence="4 5">TM7_CMJM_G6_1_HOT_870</strain>
    </source>
</reference>
<evidence type="ECO:0000313" key="4">
    <source>
        <dbReference type="EMBL" id="RYC72396.1"/>
    </source>
</evidence>
<evidence type="ECO:0000313" key="5">
    <source>
        <dbReference type="Proteomes" id="UP001190925"/>
    </source>
</evidence>
<feature type="domain" description="DUF3048" evidence="3">
    <location>
        <begin position="250"/>
        <end position="351"/>
    </location>
</feature>
<evidence type="ECO:0000256" key="1">
    <source>
        <dbReference type="SAM" id="Phobius"/>
    </source>
</evidence>
<evidence type="ECO:0000259" key="2">
    <source>
        <dbReference type="Pfam" id="PF11258"/>
    </source>
</evidence>
<dbReference type="Pfam" id="PF11258">
    <property type="entry name" value="DUF3048"/>
    <property type="match status" value="1"/>
</dbReference>
<evidence type="ECO:0000259" key="3">
    <source>
        <dbReference type="Pfam" id="PF17479"/>
    </source>
</evidence>
<dbReference type="Gene3D" id="3.50.90.10">
    <property type="entry name" value="YerB-like"/>
    <property type="match status" value="1"/>
</dbReference>
<keyword evidence="5" id="KW-1185">Reference proteome</keyword>
<dbReference type="RefSeq" id="WP_129718945.1">
    <property type="nucleotide sequence ID" value="NZ_PRLK01000009.1"/>
</dbReference>
<keyword evidence="1" id="KW-1133">Transmembrane helix</keyword>
<dbReference type="Pfam" id="PF17479">
    <property type="entry name" value="DUF3048_C"/>
    <property type="match status" value="1"/>
</dbReference>
<comment type="caution">
    <text evidence="4">The sequence shown here is derived from an EMBL/GenBank/DDBJ whole genome shotgun (WGS) entry which is preliminary data.</text>
</comment>
<proteinExistence type="predicted"/>
<accession>A0ABY0FHF9</accession>
<dbReference type="InterPro" id="IPR035328">
    <property type="entry name" value="DUF3048_C"/>
</dbReference>
<keyword evidence="4" id="KW-0449">Lipoprotein</keyword>
<sequence>MKNKNANKRKILSIHFKHKQTKYILILLFILLVLAITFLIINLNKKQENASVNKPAEVKVEKKEEKLPPQKIYSSLLGMELKNKEELQKPVLGVMIENSVPARPQSGLKDAEVVFEAVAEGGITRFLALYQHNTSNLIGPVRSLRSYYLDWVGSYNASIAHVGGSYDALIRARDGHHRDMDQFFNDSTFWRSRDRYAPHNVYTTTNNLHQLAQKYNWNSSNFQGFSHRDDNKEIQKDAKQVNITISGYLYNSSYNYNQECNCYLRNQAGSPHLDREKGQISPKVLIAMKINNGRASDGYHTNYQTIGSGEAIVFQEGKAMAVEWHKDSENSPLYFKKDGKNFEFISGQKWIVAIGNYDGNMSWQ</sequence>
<keyword evidence="1" id="KW-0472">Membrane</keyword>
<reference evidence="4 5" key="1">
    <citation type="journal article" date="2018" name="bioRxiv">
        <title>Evidence of independent acquisition and adaption of ultra-small bacteria to human hosts across the highly diverse yet reduced genomes of the phylum Saccharibacteria.</title>
        <authorList>
            <person name="McLean J.S."/>
            <person name="Bor B."/>
            <person name="To T.T."/>
            <person name="Liu Q."/>
            <person name="Kearns K.A."/>
            <person name="Solden L.M."/>
            <person name="Wrighton K.C."/>
            <person name="He X."/>
            <person name="Shi W."/>
        </authorList>
    </citation>
    <scope>NUCLEOTIDE SEQUENCE [LARGE SCALE GENOMIC DNA]</scope>
    <source>
        <strain evidence="4 5">TM7_CMJM_G6_1_HOT_870</strain>
    </source>
</reference>
<feature type="transmembrane region" description="Helical" evidence="1">
    <location>
        <begin position="21"/>
        <end position="41"/>
    </location>
</feature>
<dbReference type="InterPro" id="IPR023158">
    <property type="entry name" value="YerB-like_sf"/>
</dbReference>
<feature type="domain" description="DUF3048" evidence="2">
    <location>
        <begin position="81"/>
        <end position="215"/>
    </location>
</feature>
<dbReference type="SUPFAM" id="SSF159774">
    <property type="entry name" value="YerB-like"/>
    <property type="match status" value="1"/>
</dbReference>
<protein>
    <submittedName>
        <fullName evidence="4">Lipoprotein YerB</fullName>
    </submittedName>
</protein>
<gene>
    <name evidence="4" type="primary">yerB</name>
    <name evidence="4" type="ORF">G6CMJM_00550</name>
</gene>
<dbReference type="EMBL" id="PRLK01000009">
    <property type="protein sequence ID" value="RYC72396.1"/>
    <property type="molecule type" value="Genomic_DNA"/>
</dbReference>